<feature type="compositionally biased region" description="Pro residues" evidence="1">
    <location>
        <begin position="45"/>
        <end position="57"/>
    </location>
</feature>
<accession>A0A9W8B1N9</accession>
<feature type="compositionally biased region" description="Polar residues" evidence="1">
    <location>
        <begin position="63"/>
        <end position="80"/>
    </location>
</feature>
<evidence type="ECO:0000313" key="2">
    <source>
        <dbReference type="EMBL" id="KAJ1979216.1"/>
    </source>
</evidence>
<dbReference type="Proteomes" id="UP001151582">
    <property type="component" value="Unassembled WGS sequence"/>
</dbReference>
<comment type="caution">
    <text evidence="2">The sequence shown here is derived from an EMBL/GenBank/DDBJ whole genome shotgun (WGS) entry which is preliminary data.</text>
</comment>
<dbReference type="AlphaFoldDB" id="A0A9W8B1N9"/>
<feature type="region of interest" description="Disordered" evidence="1">
    <location>
        <begin position="109"/>
        <end position="132"/>
    </location>
</feature>
<gene>
    <name evidence="2" type="ORF">H4R34_002912</name>
</gene>
<sequence>MSKSLGSLTNDATQPRRGKAPADRDRFVPSFGPHSLHASHSRWAPAPPSHLPAPAPPIAAKGNLTTDALNLSNEAGTTRETSVESEPLLGASAHQPSTHLDVNVATAAHLAPPAKSKKAIVDDNKSFKNKQR</sequence>
<feature type="region of interest" description="Disordered" evidence="1">
    <location>
        <begin position="1"/>
        <end position="96"/>
    </location>
</feature>
<evidence type="ECO:0000313" key="3">
    <source>
        <dbReference type="Proteomes" id="UP001151582"/>
    </source>
</evidence>
<proteinExistence type="predicted"/>
<organism evidence="2 3">
    <name type="scientific">Dimargaris verticillata</name>
    <dbReference type="NCBI Taxonomy" id="2761393"/>
    <lineage>
        <taxon>Eukaryota</taxon>
        <taxon>Fungi</taxon>
        <taxon>Fungi incertae sedis</taxon>
        <taxon>Zoopagomycota</taxon>
        <taxon>Kickxellomycotina</taxon>
        <taxon>Dimargaritomycetes</taxon>
        <taxon>Dimargaritales</taxon>
        <taxon>Dimargaritaceae</taxon>
        <taxon>Dimargaris</taxon>
    </lineage>
</organism>
<evidence type="ECO:0000256" key="1">
    <source>
        <dbReference type="SAM" id="MobiDB-lite"/>
    </source>
</evidence>
<feature type="compositionally biased region" description="Polar residues" evidence="1">
    <location>
        <begin position="1"/>
        <end position="13"/>
    </location>
</feature>
<protein>
    <submittedName>
        <fullName evidence="2">Uncharacterized protein</fullName>
    </submittedName>
</protein>
<reference evidence="2" key="1">
    <citation type="submission" date="2022-07" db="EMBL/GenBank/DDBJ databases">
        <title>Phylogenomic reconstructions and comparative analyses of Kickxellomycotina fungi.</title>
        <authorList>
            <person name="Reynolds N.K."/>
            <person name="Stajich J.E."/>
            <person name="Barry K."/>
            <person name="Grigoriev I.V."/>
            <person name="Crous P."/>
            <person name="Smith M.E."/>
        </authorList>
    </citation>
    <scope>NUCLEOTIDE SEQUENCE</scope>
    <source>
        <strain evidence="2">RSA 567</strain>
    </source>
</reference>
<dbReference type="EMBL" id="JANBQB010000230">
    <property type="protein sequence ID" value="KAJ1979216.1"/>
    <property type="molecule type" value="Genomic_DNA"/>
</dbReference>
<keyword evidence="3" id="KW-1185">Reference proteome</keyword>
<name>A0A9W8B1N9_9FUNG</name>